<dbReference type="Proteomes" id="UP001057402">
    <property type="component" value="Chromosome 11"/>
</dbReference>
<evidence type="ECO:0000313" key="2">
    <source>
        <dbReference type="Proteomes" id="UP001057402"/>
    </source>
</evidence>
<sequence length="79" mass="9161">METVYRRNQRGHLGATDLFKELLTVHQGSCLISKPRPNVRIIHVFAPEIIKTDVENFWDLVQRITGKPPAAKPYQRKHV</sequence>
<comment type="caution">
    <text evidence="1">The sequence shown here is derived from an EMBL/GenBank/DDBJ whole genome shotgun (WGS) entry which is preliminary data.</text>
</comment>
<name>A0ACB9LHL1_9MYRT</name>
<proteinExistence type="predicted"/>
<gene>
    <name evidence="1" type="ORF">MLD38_035631</name>
</gene>
<protein>
    <submittedName>
        <fullName evidence="1">Uncharacterized protein</fullName>
    </submittedName>
</protein>
<evidence type="ECO:0000313" key="1">
    <source>
        <dbReference type="EMBL" id="KAI4310672.1"/>
    </source>
</evidence>
<reference evidence="2" key="1">
    <citation type="journal article" date="2023" name="Front. Plant Sci.">
        <title>Chromosomal-level genome assembly of Melastoma candidum provides insights into trichome evolution.</title>
        <authorList>
            <person name="Zhong Y."/>
            <person name="Wu W."/>
            <person name="Sun C."/>
            <person name="Zou P."/>
            <person name="Liu Y."/>
            <person name="Dai S."/>
            <person name="Zhou R."/>
        </authorList>
    </citation>
    <scope>NUCLEOTIDE SEQUENCE [LARGE SCALE GENOMIC DNA]</scope>
</reference>
<keyword evidence="2" id="KW-1185">Reference proteome</keyword>
<organism evidence="1 2">
    <name type="scientific">Melastoma candidum</name>
    <dbReference type="NCBI Taxonomy" id="119954"/>
    <lineage>
        <taxon>Eukaryota</taxon>
        <taxon>Viridiplantae</taxon>
        <taxon>Streptophyta</taxon>
        <taxon>Embryophyta</taxon>
        <taxon>Tracheophyta</taxon>
        <taxon>Spermatophyta</taxon>
        <taxon>Magnoliopsida</taxon>
        <taxon>eudicotyledons</taxon>
        <taxon>Gunneridae</taxon>
        <taxon>Pentapetalae</taxon>
        <taxon>rosids</taxon>
        <taxon>malvids</taxon>
        <taxon>Myrtales</taxon>
        <taxon>Melastomataceae</taxon>
        <taxon>Melastomatoideae</taxon>
        <taxon>Melastomateae</taxon>
        <taxon>Melastoma</taxon>
    </lineage>
</organism>
<accession>A0ACB9LHL1</accession>
<dbReference type="EMBL" id="CM042890">
    <property type="protein sequence ID" value="KAI4310672.1"/>
    <property type="molecule type" value="Genomic_DNA"/>
</dbReference>